<comment type="caution">
    <text evidence="3">The sequence shown here is derived from an EMBL/GenBank/DDBJ whole genome shotgun (WGS) entry which is preliminary data.</text>
</comment>
<sequence>MEMDGGNTVIHRMARASREEFQARAMSPAKALRLALAQASDAQFDLAMVVTTVEQVEVSQTALRAEFGGGGLLVLLDGPKGARGAVRMDHALLTALIEVQTTGRISGRPPGDRAVTRTDAAIAAPLIDAALDRAETQMSEEAADHWICGYRFGVMMEDARGMALALSAAAFHVFRMTVELGDDGVPGSISFLLPVPQVPVARAALQDGGAPRRTLEDSAMDAPVSLEAVLGRVTVPLTQLCGLAPGDLVPFQADRPLQIRLEVSQKHVVALGRLGQLNGGRAVRLIPAGEGQSAPPRAGPGVGDQIARAVSAEEAAPAPVPDAAGAGARPAAGPEMPDKTMKSEEYAEHDAK</sequence>
<keyword evidence="3" id="KW-0969">Cilium</keyword>
<keyword evidence="3" id="KW-0966">Cell projection</keyword>
<keyword evidence="3" id="KW-0282">Flagellum</keyword>
<evidence type="ECO:0000313" key="3">
    <source>
        <dbReference type="EMBL" id="PVA10469.1"/>
    </source>
</evidence>
<dbReference type="EMBL" id="QCYH01000004">
    <property type="protein sequence ID" value="PVA10469.1"/>
    <property type="molecule type" value="Genomic_DNA"/>
</dbReference>
<reference evidence="3 4" key="1">
    <citation type="submission" date="2018-04" db="EMBL/GenBank/DDBJ databases">
        <title>Pelagivirga bohaiensis gen. nov., sp. nov., a bacterium isolated from the Bohai Sea.</title>
        <authorList>
            <person name="Ji X."/>
        </authorList>
    </citation>
    <scope>NUCLEOTIDE SEQUENCE [LARGE SCALE GENOMIC DNA]</scope>
    <source>
        <strain evidence="3 4">BH-SD19</strain>
    </source>
</reference>
<dbReference type="SUPFAM" id="SSF101801">
    <property type="entry name" value="Surface presentation of antigens (SPOA)"/>
    <property type="match status" value="1"/>
</dbReference>
<feature type="region of interest" description="Disordered" evidence="1">
    <location>
        <begin position="311"/>
        <end position="352"/>
    </location>
</feature>
<protein>
    <submittedName>
        <fullName evidence="3">Flagellar motor switch protein FliM</fullName>
    </submittedName>
</protein>
<organism evidence="3 4">
    <name type="scientific">Pelagivirga sediminicola</name>
    <dbReference type="NCBI Taxonomy" id="2170575"/>
    <lineage>
        <taxon>Bacteria</taxon>
        <taxon>Pseudomonadati</taxon>
        <taxon>Pseudomonadota</taxon>
        <taxon>Alphaproteobacteria</taxon>
        <taxon>Rhodobacterales</taxon>
        <taxon>Paracoccaceae</taxon>
        <taxon>Pelagivirga</taxon>
    </lineage>
</organism>
<feature type="compositionally biased region" description="Basic and acidic residues" evidence="1">
    <location>
        <begin position="336"/>
        <end position="352"/>
    </location>
</feature>
<dbReference type="Proteomes" id="UP000244446">
    <property type="component" value="Unassembled WGS sequence"/>
</dbReference>
<accession>A0A2T7G7T4</accession>
<dbReference type="Pfam" id="PF01052">
    <property type="entry name" value="FliMN_C"/>
    <property type="match status" value="1"/>
</dbReference>
<dbReference type="AlphaFoldDB" id="A0A2T7G7T4"/>
<name>A0A2T7G7T4_9RHOB</name>
<evidence type="ECO:0000259" key="2">
    <source>
        <dbReference type="Pfam" id="PF01052"/>
    </source>
</evidence>
<dbReference type="InterPro" id="IPR036429">
    <property type="entry name" value="SpoA-like_sf"/>
</dbReference>
<gene>
    <name evidence="3" type="ORF">DC366_09645</name>
</gene>
<feature type="compositionally biased region" description="Low complexity" evidence="1">
    <location>
        <begin position="311"/>
        <end position="335"/>
    </location>
</feature>
<feature type="domain" description="Flagellar motor switch protein FliN-like C-terminal" evidence="2">
    <location>
        <begin position="220"/>
        <end position="285"/>
    </location>
</feature>
<evidence type="ECO:0000313" key="4">
    <source>
        <dbReference type="Proteomes" id="UP000244446"/>
    </source>
</evidence>
<keyword evidence="4" id="KW-1185">Reference proteome</keyword>
<dbReference type="Gene3D" id="2.30.330.10">
    <property type="entry name" value="SpoA-like"/>
    <property type="match status" value="1"/>
</dbReference>
<proteinExistence type="predicted"/>
<evidence type="ECO:0000256" key="1">
    <source>
        <dbReference type="SAM" id="MobiDB-lite"/>
    </source>
</evidence>
<dbReference type="InterPro" id="IPR001543">
    <property type="entry name" value="FliN-like_C"/>
</dbReference>